<name>A0A4R1R129_9FIRM</name>
<evidence type="ECO:0000313" key="2">
    <source>
        <dbReference type="Proteomes" id="UP000295718"/>
    </source>
</evidence>
<protein>
    <submittedName>
        <fullName evidence="1">Winged helix-turn-helix DNA-binding protein</fullName>
    </submittedName>
</protein>
<dbReference type="OrthoDB" id="2627934at2"/>
<dbReference type="EMBL" id="SLUO01000005">
    <property type="protein sequence ID" value="TCL58999.1"/>
    <property type="molecule type" value="Genomic_DNA"/>
</dbReference>
<gene>
    <name evidence="1" type="ORF">EDD76_105175</name>
</gene>
<sequence>MEKKDITIVGKLGEDYNRPYVCKECGGIMIFKGVGEYECEECRYLAYDDYGKARNYIEKNPGATSGEISEKTGVSQKAIRQMLRESRLEIASDSKTFMKCGICGANIRHGTLCEKCAVSYHRNVEEQERAKRALAGYGMDFKKRDDGAMHFIKAEQNK</sequence>
<evidence type="ECO:0000313" key="1">
    <source>
        <dbReference type="EMBL" id="TCL58999.1"/>
    </source>
</evidence>
<organism evidence="1 2">
    <name type="scientific">Kineothrix alysoides</name>
    <dbReference type="NCBI Taxonomy" id="1469948"/>
    <lineage>
        <taxon>Bacteria</taxon>
        <taxon>Bacillati</taxon>
        <taxon>Bacillota</taxon>
        <taxon>Clostridia</taxon>
        <taxon>Lachnospirales</taxon>
        <taxon>Lachnospiraceae</taxon>
        <taxon>Kineothrix</taxon>
    </lineage>
</organism>
<proteinExistence type="predicted"/>
<dbReference type="Proteomes" id="UP000295718">
    <property type="component" value="Unassembled WGS sequence"/>
</dbReference>
<dbReference type="GO" id="GO:0003677">
    <property type="term" value="F:DNA binding"/>
    <property type="evidence" value="ECO:0007669"/>
    <property type="project" value="UniProtKB-KW"/>
</dbReference>
<comment type="caution">
    <text evidence="1">The sequence shown here is derived from an EMBL/GenBank/DDBJ whole genome shotgun (WGS) entry which is preliminary data.</text>
</comment>
<accession>A0A4R1R129</accession>
<keyword evidence="2" id="KW-1185">Reference proteome</keyword>
<dbReference type="RefSeq" id="WP_051869369.1">
    <property type="nucleotide sequence ID" value="NZ_JPNB01000001.1"/>
</dbReference>
<keyword evidence="1" id="KW-0238">DNA-binding</keyword>
<dbReference type="AlphaFoldDB" id="A0A4R1R129"/>
<dbReference type="STRING" id="1469948.GCA_000732725_01880"/>
<reference evidence="1 2" key="1">
    <citation type="submission" date="2019-03" db="EMBL/GenBank/DDBJ databases">
        <title>Genomic Encyclopedia of Type Strains, Phase IV (KMG-IV): sequencing the most valuable type-strain genomes for metagenomic binning, comparative biology and taxonomic classification.</title>
        <authorList>
            <person name="Goeker M."/>
        </authorList>
    </citation>
    <scope>NUCLEOTIDE SEQUENCE [LARGE SCALE GENOMIC DNA]</scope>
    <source>
        <strain evidence="1 2">DSM 100556</strain>
    </source>
</reference>